<proteinExistence type="predicted"/>
<dbReference type="SUPFAM" id="SSF52172">
    <property type="entry name" value="CheY-like"/>
    <property type="match status" value="1"/>
</dbReference>
<name>A0ABS0YX26_9BACT</name>
<feature type="domain" description="Response regulatory" evidence="17">
    <location>
        <begin position="747"/>
        <end position="863"/>
    </location>
</feature>
<keyword evidence="7 15" id="KW-0812">Transmembrane</keyword>
<keyword evidence="10" id="KW-0067">ATP-binding</keyword>
<dbReference type="Pfam" id="PF00672">
    <property type="entry name" value="HAMP"/>
    <property type="match status" value="1"/>
</dbReference>
<keyword evidence="13 15" id="KW-0472">Membrane</keyword>
<dbReference type="InterPro" id="IPR004358">
    <property type="entry name" value="Sig_transdc_His_kin-like_C"/>
</dbReference>
<keyword evidence="21" id="KW-1185">Reference proteome</keyword>
<evidence type="ECO:0000256" key="5">
    <source>
        <dbReference type="ARBA" id="ARBA00022553"/>
    </source>
</evidence>
<feature type="modified residue" description="4-aspartylphosphate" evidence="14">
    <location>
        <position position="798"/>
    </location>
</feature>
<dbReference type="Pfam" id="PF00072">
    <property type="entry name" value="Response_reg"/>
    <property type="match status" value="1"/>
</dbReference>
<dbReference type="CDD" id="cd00130">
    <property type="entry name" value="PAS"/>
    <property type="match status" value="1"/>
</dbReference>
<dbReference type="InterPro" id="IPR013655">
    <property type="entry name" value="PAS_fold_3"/>
</dbReference>
<dbReference type="SMART" id="SM00091">
    <property type="entry name" value="PAS"/>
    <property type="match status" value="1"/>
</dbReference>
<dbReference type="InterPro" id="IPR000014">
    <property type="entry name" value="PAS"/>
</dbReference>
<accession>A0ABS0YX26</accession>
<dbReference type="InterPro" id="IPR029151">
    <property type="entry name" value="Sensor-like_sf"/>
</dbReference>
<dbReference type="SMART" id="SM00304">
    <property type="entry name" value="HAMP"/>
    <property type="match status" value="1"/>
</dbReference>
<evidence type="ECO:0000256" key="9">
    <source>
        <dbReference type="ARBA" id="ARBA00022777"/>
    </source>
</evidence>
<protein>
    <recommendedName>
        <fullName evidence="3">histidine kinase</fullName>
        <ecNumber evidence="3">2.7.13.3</ecNumber>
    </recommendedName>
</protein>
<dbReference type="InterPro" id="IPR003594">
    <property type="entry name" value="HATPase_dom"/>
</dbReference>
<dbReference type="PANTHER" id="PTHR43065:SF42">
    <property type="entry name" value="TWO-COMPONENT SENSOR PPRA"/>
    <property type="match status" value="1"/>
</dbReference>
<dbReference type="Pfam" id="PF00512">
    <property type="entry name" value="HisKA"/>
    <property type="match status" value="1"/>
</dbReference>
<dbReference type="InterPro" id="IPR033479">
    <property type="entry name" value="dCache_1"/>
</dbReference>
<evidence type="ECO:0000256" key="7">
    <source>
        <dbReference type="ARBA" id="ARBA00022692"/>
    </source>
</evidence>
<dbReference type="SUPFAM" id="SSF158472">
    <property type="entry name" value="HAMP domain-like"/>
    <property type="match status" value="1"/>
</dbReference>
<dbReference type="PROSITE" id="PS50113">
    <property type="entry name" value="PAC"/>
    <property type="match status" value="1"/>
</dbReference>
<feature type="domain" description="PAC" evidence="18">
    <location>
        <begin position="432"/>
        <end position="484"/>
    </location>
</feature>
<evidence type="ECO:0000259" key="18">
    <source>
        <dbReference type="PROSITE" id="PS50113"/>
    </source>
</evidence>
<evidence type="ECO:0000256" key="13">
    <source>
        <dbReference type="ARBA" id="ARBA00023136"/>
    </source>
</evidence>
<keyword evidence="9" id="KW-0418">Kinase</keyword>
<dbReference type="PRINTS" id="PR00344">
    <property type="entry name" value="BCTRLSENSOR"/>
</dbReference>
<keyword evidence="4" id="KW-1003">Cell membrane</keyword>
<evidence type="ECO:0000256" key="11">
    <source>
        <dbReference type="ARBA" id="ARBA00022989"/>
    </source>
</evidence>
<keyword evidence="5 14" id="KW-0597">Phosphoprotein</keyword>
<dbReference type="CDD" id="cd18774">
    <property type="entry name" value="PDC2_HK_sensor"/>
    <property type="match status" value="1"/>
</dbReference>
<dbReference type="Pfam" id="PF02518">
    <property type="entry name" value="HATPase_c"/>
    <property type="match status" value="1"/>
</dbReference>
<dbReference type="EMBL" id="JAEMHK010000015">
    <property type="protein sequence ID" value="MBJ6802012.1"/>
    <property type="molecule type" value="Genomic_DNA"/>
</dbReference>
<dbReference type="InterPro" id="IPR011006">
    <property type="entry name" value="CheY-like_superfamily"/>
</dbReference>
<dbReference type="PROSITE" id="PS50110">
    <property type="entry name" value="RESPONSE_REGULATORY"/>
    <property type="match status" value="1"/>
</dbReference>
<dbReference type="SUPFAM" id="SSF47384">
    <property type="entry name" value="Homodimeric domain of signal transducing histidine kinase"/>
    <property type="match status" value="1"/>
</dbReference>
<dbReference type="InterPro" id="IPR003660">
    <property type="entry name" value="HAMP_dom"/>
</dbReference>
<dbReference type="InterPro" id="IPR036097">
    <property type="entry name" value="HisK_dim/P_sf"/>
</dbReference>
<reference evidence="20 21" key="1">
    <citation type="submission" date="2020-12" db="EMBL/GenBank/DDBJ databases">
        <title>Geomonas sp. Red259, isolated from paddy soil.</title>
        <authorList>
            <person name="Xu Z."/>
            <person name="Zhang Z."/>
            <person name="Masuda Y."/>
            <person name="Itoh H."/>
            <person name="Senoo K."/>
        </authorList>
    </citation>
    <scope>NUCLEOTIDE SEQUENCE [LARGE SCALE GENOMIC DNA]</scope>
    <source>
        <strain evidence="20 21">Red259</strain>
    </source>
</reference>
<dbReference type="InterPro" id="IPR000700">
    <property type="entry name" value="PAS-assoc_C"/>
</dbReference>
<dbReference type="InterPro" id="IPR001610">
    <property type="entry name" value="PAC"/>
</dbReference>
<evidence type="ECO:0000256" key="8">
    <source>
        <dbReference type="ARBA" id="ARBA00022741"/>
    </source>
</evidence>
<dbReference type="InterPro" id="IPR003661">
    <property type="entry name" value="HisK_dim/P_dom"/>
</dbReference>
<dbReference type="InterPro" id="IPR036890">
    <property type="entry name" value="HATPase_C_sf"/>
</dbReference>
<dbReference type="Pfam" id="PF02743">
    <property type="entry name" value="dCache_1"/>
    <property type="match status" value="1"/>
</dbReference>
<dbReference type="Gene3D" id="3.30.450.20">
    <property type="entry name" value="PAS domain"/>
    <property type="match status" value="2"/>
</dbReference>
<comment type="catalytic activity">
    <reaction evidence="1">
        <text>ATP + protein L-histidine = ADP + protein N-phospho-L-histidine.</text>
        <dbReference type="EC" id="2.7.13.3"/>
    </reaction>
</comment>
<gene>
    <name evidence="20" type="ORF">JFN90_17935</name>
</gene>
<evidence type="ECO:0000259" key="16">
    <source>
        <dbReference type="PROSITE" id="PS50109"/>
    </source>
</evidence>
<keyword evidence="6" id="KW-0808">Transferase</keyword>
<dbReference type="CDD" id="cd00156">
    <property type="entry name" value="REC"/>
    <property type="match status" value="1"/>
</dbReference>
<dbReference type="CDD" id="cd06225">
    <property type="entry name" value="HAMP"/>
    <property type="match status" value="1"/>
</dbReference>
<evidence type="ECO:0000313" key="20">
    <source>
        <dbReference type="EMBL" id="MBJ6802012.1"/>
    </source>
</evidence>
<evidence type="ECO:0000259" key="19">
    <source>
        <dbReference type="PROSITE" id="PS50885"/>
    </source>
</evidence>
<dbReference type="InterPro" id="IPR035965">
    <property type="entry name" value="PAS-like_dom_sf"/>
</dbReference>
<dbReference type="PROSITE" id="PS50885">
    <property type="entry name" value="HAMP"/>
    <property type="match status" value="1"/>
</dbReference>
<evidence type="ECO:0000256" key="10">
    <source>
        <dbReference type="ARBA" id="ARBA00022840"/>
    </source>
</evidence>
<dbReference type="PROSITE" id="PS50109">
    <property type="entry name" value="HIS_KIN"/>
    <property type="match status" value="1"/>
</dbReference>
<dbReference type="Proteomes" id="UP000641025">
    <property type="component" value="Unassembled WGS sequence"/>
</dbReference>
<sequence>MLFTSMKTKMTLAVFLLVAVLMTLSAVGSFLFFDKTFKESISQQQAVLLDSLATQIDDRIFDFTQELHNLSGRLTSDAVAHPEQAQRLLDTEQRQRAFFDNSLFLFSPSGKLVAATPRDLNFIGTDFSFREYYKETVKRGATYISPPFASLQKQSRPIIMFTVPIFNGNRELAGILGGSIDLREQHFLRSLADLKLGKRGFLSLYDNRRNVLMHPDKRRVLRQDLPGTNEMLERALKGFEGTAETMTRTGIPVLRSVKRLRSTGWVLAVSYPVDEAYAPVHAARNYFIAGSLIAALLSLCLVWPFMQYLTKPLVSFTRHLEQLPAMGDLAQKLAPVTSDDEIGQMARTFNTMLLELERSGDFYLTLFENFPAMIWRAGTDSKVNYLNRTWLDFTGRELAEELGDGWATGVHAEDQEYCLKTYRDAFAQRMPFQMQYRLRHADGSHHWIIDMGRPFNGLDGKFAGYIGTCYDVTDRLLAEDERRALEHQLTQSQKMEAIGTLTGGIAHDFNNILTAIIGYSTMMQVQLGEDHPLQAKVREILRASERAANLTRSLLAYSRKQVTNPAAVGLNAILTNLEVMLRRLIPENIEFRMHPASAELSVLADAGQIEQVVMNLAVNARDAMANGGVLSISTDRIILDQEFVSAHGYGLPGSYALITVADTGIGMDEKTRDRIFEPFFTTKEPGKGTGLGLAMVYGIVKQHSGFINCYSELGHGTVFRIYLPLIDPPTPSECIAVDDVVHGGEETLLLVEDDAVIREMVRELLRDFGYRVITAVDGADAVEKFQAAAGSVAMIIMDVIMPRMNGRDAYQAISAISPGVKVIFMSGYTADIITDTLTMGDPRHFISKPIKINELLARVRELLDERN</sequence>
<evidence type="ECO:0000256" key="6">
    <source>
        <dbReference type="ARBA" id="ARBA00022679"/>
    </source>
</evidence>
<feature type="domain" description="HAMP" evidence="19">
    <location>
        <begin position="307"/>
        <end position="361"/>
    </location>
</feature>
<evidence type="ECO:0000256" key="4">
    <source>
        <dbReference type="ARBA" id="ARBA00022475"/>
    </source>
</evidence>
<dbReference type="Gene3D" id="3.40.50.2300">
    <property type="match status" value="1"/>
</dbReference>
<dbReference type="Gene3D" id="1.10.287.130">
    <property type="match status" value="1"/>
</dbReference>
<evidence type="ECO:0000256" key="1">
    <source>
        <dbReference type="ARBA" id="ARBA00000085"/>
    </source>
</evidence>
<evidence type="ECO:0000256" key="14">
    <source>
        <dbReference type="PROSITE-ProRule" id="PRU00169"/>
    </source>
</evidence>
<dbReference type="SMART" id="SM00388">
    <property type="entry name" value="HisKA"/>
    <property type="match status" value="1"/>
</dbReference>
<dbReference type="SMART" id="SM00387">
    <property type="entry name" value="HATPase_c"/>
    <property type="match status" value="1"/>
</dbReference>
<feature type="transmembrane region" description="Helical" evidence="15">
    <location>
        <begin position="286"/>
        <end position="306"/>
    </location>
</feature>
<evidence type="ECO:0000256" key="3">
    <source>
        <dbReference type="ARBA" id="ARBA00012438"/>
    </source>
</evidence>
<evidence type="ECO:0000256" key="2">
    <source>
        <dbReference type="ARBA" id="ARBA00004651"/>
    </source>
</evidence>
<dbReference type="Pfam" id="PF08447">
    <property type="entry name" value="PAS_3"/>
    <property type="match status" value="1"/>
</dbReference>
<comment type="subcellular location">
    <subcellularLocation>
        <location evidence="2">Cell membrane</location>
        <topology evidence="2">Multi-pass membrane protein</topology>
    </subcellularLocation>
</comment>
<dbReference type="Gene3D" id="3.30.565.10">
    <property type="entry name" value="Histidine kinase-like ATPase, C-terminal domain"/>
    <property type="match status" value="1"/>
</dbReference>
<evidence type="ECO:0000256" key="15">
    <source>
        <dbReference type="SAM" id="Phobius"/>
    </source>
</evidence>
<dbReference type="InterPro" id="IPR005467">
    <property type="entry name" value="His_kinase_dom"/>
</dbReference>
<evidence type="ECO:0000256" key="12">
    <source>
        <dbReference type="ARBA" id="ARBA00023012"/>
    </source>
</evidence>
<dbReference type="CDD" id="cd12914">
    <property type="entry name" value="PDC1_DGC_like"/>
    <property type="match status" value="1"/>
</dbReference>
<evidence type="ECO:0000259" key="17">
    <source>
        <dbReference type="PROSITE" id="PS50110"/>
    </source>
</evidence>
<keyword evidence="11 15" id="KW-1133">Transmembrane helix</keyword>
<keyword evidence="8" id="KW-0547">Nucleotide-binding</keyword>
<dbReference type="SUPFAM" id="SSF103190">
    <property type="entry name" value="Sensory domain-like"/>
    <property type="match status" value="1"/>
</dbReference>
<organism evidence="20 21">
    <name type="scientific">Geomonas propionica</name>
    <dbReference type="NCBI Taxonomy" id="2798582"/>
    <lineage>
        <taxon>Bacteria</taxon>
        <taxon>Pseudomonadati</taxon>
        <taxon>Thermodesulfobacteriota</taxon>
        <taxon>Desulfuromonadia</taxon>
        <taxon>Geobacterales</taxon>
        <taxon>Geobacteraceae</taxon>
        <taxon>Geomonas</taxon>
    </lineage>
</organism>
<feature type="domain" description="Histidine kinase" evidence="16">
    <location>
        <begin position="504"/>
        <end position="727"/>
    </location>
</feature>
<dbReference type="CDD" id="cd00082">
    <property type="entry name" value="HisKA"/>
    <property type="match status" value="1"/>
</dbReference>
<dbReference type="SUPFAM" id="SSF55785">
    <property type="entry name" value="PYP-like sensor domain (PAS domain)"/>
    <property type="match status" value="1"/>
</dbReference>
<dbReference type="SMART" id="SM00448">
    <property type="entry name" value="REC"/>
    <property type="match status" value="1"/>
</dbReference>
<dbReference type="RefSeq" id="WP_199396491.1">
    <property type="nucleotide sequence ID" value="NZ_JAEMHK010000015.1"/>
</dbReference>
<dbReference type="NCBIfam" id="TIGR00229">
    <property type="entry name" value="sensory_box"/>
    <property type="match status" value="1"/>
</dbReference>
<dbReference type="SMART" id="SM00086">
    <property type="entry name" value="PAC"/>
    <property type="match status" value="1"/>
</dbReference>
<dbReference type="EC" id="2.7.13.3" evidence="3"/>
<dbReference type="PANTHER" id="PTHR43065">
    <property type="entry name" value="SENSOR HISTIDINE KINASE"/>
    <property type="match status" value="1"/>
</dbReference>
<evidence type="ECO:0000313" key="21">
    <source>
        <dbReference type="Proteomes" id="UP000641025"/>
    </source>
</evidence>
<dbReference type="Gene3D" id="6.10.340.10">
    <property type="match status" value="1"/>
</dbReference>
<dbReference type="SUPFAM" id="SSF55874">
    <property type="entry name" value="ATPase domain of HSP90 chaperone/DNA topoisomerase II/histidine kinase"/>
    <property type="match status" value="1"/>
</dbReference>
<dbReference type="InterPro" id="IPR001789">
    <property type="entry name" value="Sig_transdc_resp-reg_receiver"/>
</dbReference>
<keyword evidence="12" id="KW-0902">Two-component regulatory system</keyword>
<comment type="caution">
    <text evidence="20">The sequence shown here is derived from an EMBL/GenBank/DDBJ whole genome shotgun (WGS) entry which is preliminary data.</text>
</comment>